<dbReference type="InterPro" id="IPR011990">
    <property type="entry name" value="TPR-like_helical_dom_sf"/>
</dbReference>
<dbReference type="Gene3D" id="1.25.40.10">
    <property type="entry name" value="Tetratricopeptide repeat domain"/>
    <property type="match status" value="2"/>
</dbReference>
<organism evidence="1">
    <name type="scientific">marine metagenome</name>
    <dbReference type="NCBI Taxonomy" id="408172"/>
    <lineage>
        <taxon>unclassified sequences</taxon>
        <taxon>metagenomes</taxon>
        <taxon>ecological metagenomes</taxon>
    </lineage>
</organism>
<dbReference type="AlphaFoldDB" id="A0A382CNK1"/>
<gene>
    <name evidence="1" type="ORF">METZ01_LOCUS180206</name>
</gene>
<protein>
    <submittedName>
        <fullName evidence="1">Uncharacterized protein</fullName>
    </submittedName>
</protein>
<dbReference type="SUPFAM" id="SSF48452">
    <property type="entry name" value="TPR-like"/>
    <property type="match status" value="1"/>
</dbReference>
<name>A0A382CNK1_9ZZZZ</name>
<accession>A0A382CNK1</accession>
<feature type="non-terminal residue" evidence="1">
    <location>
        <position position="1"/>
    </location>
</feature>
<evidence type="ECO:0000313" key="1">
    <source>
        <dbReference type="EMBL" id="SVB27352.1"/>
    </source>
</evidence>
<dbReference type="EMBL" id="UINC01035245">
    <property type="protein sequence ID" value="SVB27352.1"/>
    <property type="molecule type" value="Genomic_DNA"/>
</dbReference>
<proteinExistence type="predicted"/>
<reference evidence="1" key="1">
    <citation type="submission" date="2018-05" db="EMBL/GenBank/DDBJ databases">
        <authorList>
            <person name="Lanie J.A."/>
            <person name="Ng W.-L."/>
            <person name="Kazmierczak K.M."/>
            <person name="Andrzejewski T.M."/>
            <person name="Davidsen T.M."/>
            <person name="Wayne K.J."/>
            <person name="Tettelin H."/>
            <person name="Glass J.I."/>
            <person name="Rusch D."/>
            <person name="Podicherti R."/>
            <person name="Tsui H.-C.T."/>
            <person name="Winkler M.E."/>
        </authorList>
    </citation>
    <scope>NUCLEOTIDE SEQUENCE</scope>
</reference>
<sequence length="278" mass="30300">VELEQLLERAHSLGEEGNWELMADLLREHLSDFQDEPAVHCWLGVAEHELGLEGVAYERFKRAITLEPEDPYVLATAGNGIAAFDDEDAERVLRTAALTAPGLPLTRLMYGAYLSREGFHEQAQAELDAARALEPEDPQIAYELGVARALGGDIDGAADAVADSVQLDPEDGWARVVFGLLLLEVGRGDEMVGELISGARIRETDVDAQLGAALAAASTRRDEVAYEMLERARLNASEADLVLVADVEDRLDSAEASLQMLSEDLGPDLLRTRLQERP</sequence>